<evidence type="ECO:0000256" key="4">
    <source>
        <dbReference type="ARBA" id="ARBA00023136"/>
    </source>
</evidence>
<feature type="transmembrane region" description="Helical" evidence="5">
    <location>
        <begin position="268"/>
        <end position="286"/>
    </location>
</feature>
<dbReference type="Pfam" id="PF01699">
    <property type="entry name" value="Na_Ca_ex"/>
    <property type="match status" value="2"/>
</dbReference>
<dbReference type="EMBL" id="SOJK01000234">
    <property type="protein sequence ID" value="TET44082.1"/>
    <property type="molecule type" value="Genomic_DNA"/>
</dbReference>
<sequence>MGVISAAIIFAGAFVILLKSADFFVDGAVGIADTFGIPKIVVGIVLVSLATSLPEFSVSVQAAYLGHPEIALGNVVGSVMANAGLALAVTAIIGVCIAVDRHILKSFGIFLIISAFISYAFAFDAFIGRIEGILLLFLLAGYYYYLVRRETSKCRQEVIKEGSSDPKLRRILFFFIIGIVGVIISSRLIIWSGLWIAKILGVPEIIIGLTVIAIGTSLPEISTAIASALKGHGEIAIGNILGANILNILWIIGAAATVRPIRVNPRTIAFAYPWMLLVVVAMVLLMRHRHQLTRKKGVLLMGLYGIYFYQVVRWIQG</sequence>
<dbReference type="PANTHER" id="PTHR10846:SF8">
    <property type="entry name" value="INNER MEMBRANE PROTEIN YRBG"/>
    <property type="match status" value="1"/>
</dbReference>
<evidence type="ECO:0000256" key="5">
    <source>
        <dbReference type="SAM" id="Phobius"/>
    </source>
</evidence>
<dbReference type="PANTHER" id="PTHR10846">
    <property type="entry name" value="SODIUM/POTASSIUM/CALCIUM EXCHANGER"/>
    <property type="match status" value="1"/>
</dbReference>
<evidence type="ECO:0000256" key="1">
    <source>
        <dbReference type="ARBA" id="ARBA00004141"/>
    </source>
</evidence>
<proteinExistence type="predicted"/>
<feature type="transmembrane region" description="Helical" evidence="5">
    <location>
        <begin position="235"/>
        <end position="256"/>
    </location>
</feature>
<reference evidence="7 8" key="1">
    <citation type="submission" date="2019-03" db="EMBL/GenBank/DDBJ databases">
        <title>Metabolic potential of uncultured bacteria and archaea associated with petroleum seepage in deep-sea sediments.</title>
        <authorList>
            <person name="Dong X."/>
            <person name="Hubert C."/>
        </authorList>
    </citation>
    <scope>NUCLEOTIDE SEQUENCE [LARGE SCALE GENOMIC DNA]</scope>
    <source>
        <strain evidence="7">E29_bin78</strain>
    </source>
</reference>
<dbReference type="GO" id="GO:0005262">
    <property type="term" value="F:calcium channel activity"/>
    <property type="evidence" value="ECO:0007669"/>
    <property type="project" value="TreeGrafter"/>
</dbReference>
<comment type="subcellular location">
    <subcellularLocation>
        <location evidence="1">Membrane</location>
        <topology evidence="1">Multi-pass membrane protein</topology>
    </subcellularLocation>
</comment>
<dbReference type="AlphaFoldDB" id="A0A523UNG1"/>
<feature type="transmembrane region" description="Helical" evidence="5">
    <location>
        <begin position="76"/>
        <end position="99"/>
    </location>
</feature>
<evidence type="ECO:0000256" key="3">
    <source>
        <dbReference type="ARBA" id="ARBA00022989"/>
    </source>
</evidence>
<dbReference type="InterPro" id="IPR004837">
    <property type="entry name" value="NaCa_Exmemb"/>
</dbReference>
<feature type="transmembrane region" description="Helical" evidence="5">
    <location>
        <begin position="106"/>
        <end position="123"/>
    </location>
</feature>
<dbReference type="NCBIfam" id="TIGR00367">
    <property type="entry name" value="calcium/sodium antiporter"/>
    <property type="match status" value="1"/>
</dbReference>
<dbReference type="Proteomes" id="UP000320679">
    <property type="component" value="Unassembled WGS sequence"/>
</dbReference>
<dbReference type="InterPro" id="IPR004481">
    <property type="entry name" value="K/Na/Ca-exchanger"/>
</dbReference>
<feature type="transmembrane region" description="Helical" evidence="5">
    <location>
        <begin position="6"/>
        <end position="25"/>
    </location>
</feature>
<evidence type="ECO:0000256" key="2">
    <source>
        <dbReference type="ARBA" id="ARBA00022692"/>
    </source>
</evidence>
<organism evidence="7 8">
    <name type="scientific">Aerophobetes bacterium</name>
    <dbReference type="NCBI Taxonomy" id="2030807"/>
    <lineage>
        <taxon>Bacteria</taxon>
        <taxon>Candidatus Aerophobota</taxon>
    </lineage>
</organism>
<feature type="transmembrane region" description="Helical" evidence="5">
    <location>
        <begin position="37"/>
        <end position="56"/>
    </location>
</feature>
<keyword evidence="3 5" id="KW-1133">Transmembrane helix</keyword>
<accession>A0A523UNG1</accession>
<feature type="domain" description="Sodium/calcium exchanger membrane region" evidence="6">
    <location>
        <begin position="172"/>
        <end position="309"/>
    </location>
</feature>
<evidence type="ECO:0000259" key="6">
    <source>
        <dbReference type="Pfam" id="PF01699"/>
    </source>
</evidence>
<dbReference type="Gene3D" id="1.20.1420.30">
    <property type="entry name" value="NCX, central ion-binding region"/>
    <property type="match status" value="1"/>
</dbReference>
<dbReference type="GO" id="GO:0008273">
    <property type="term" value="F:calcium, potassium:sodium antiporter activity"/>
    <property type="evidence" value="ECO:0007669"/>
    <property type="project" value="TreeGrafter"/>
</dbReference>
<comment type="caution">
    <text evidence="7">The sequence shown here is derived from an EMBL/GenBank/DDBJ whole genome shotgun (WGS) entry which is preliminary data.</text>
</comment>
<dbReference type="GO" id="GO:0006874">
    <property type="term" value="P:intracellular calcium ion homeostasis"/>
    <property type="evidence" value="ECO:0007669"/>
    <property type="project" value="TreeGrafter"/>
</dbReference>
<protein>
    <submittedName>
        <fullName evidence="7">Calcium/sodium antiporter</fullName>
    </submittedName>
</protein>
<feature type="transmembrane region" description="Helical" evidence="5">
    <location>
        <begin position="298"/>
        <end position="315"/>
    </location>
</feature>
<gene>
    <name evidence="7" type="ORF">E3J59_05570</name>
</gene>
<dbReference type="GO" id="GO:0005886">
    <property type="term" value="C:plasma membrane"/>
    <property type="evidence" value="ECO:0007669"/>
    <property type="project" value="TreeGrafter"/>
</dbReference>
<feature type="domain" description="Sodium/calcium exchanger membrane region" evidence="6">
    <location>
        <begin position="6"/>
        <end position="146"/>
    </location>
</feature>
<evidence type="ECO:0000313" key="8">
    <source>
        <dbReference type="Proteomes" id="UP000320679"/>
    </source>
</evidence>
<dbReference type="Gene3D" id="6.10.280.80">
    <property type="entry name" value="NCX, peripheral helical region"/>
    <property type="match status" value="1"/>
</dbReference>
<keyword evidence="4 5" id="KW-0472">Membrane</keyword>
<keyword evidence="2 5" id="KW-0812">Transmembrane</keyword>
<name>A0A523UNG1_UNCAE</name>
<dbReference type="InterPro" id="IPR044880">
    <property type="entry name" value="NCX_ion-bd_dom_sf"/>
</dbReference>
<feature type="transmembrane region" description="Helical" evidence="5">
    <location>
        <begin position="129"/>
        <end position="147"/>
    </location>
</feature>
<feature type="transmembrane region" description="Helical" evidence="5">
    <location>
        <begin position="168"/>
        <end position="189"/>
    </location>
</feature>
<evidence type="ECO:0000313" key="7">
    <source>
        <dbReference type="EMBL" id="TET44082.1"/>
    </source>
</evidence>